<dbReference type="EMBL" id="LSRX01000174">
    <property type="protein sequence ID" value="OLQ05813.1"/>
    <property type="molecule type" value="Genomic_DNA"/>
</dbReference>
<keyword evidence="4 6" id="KW-0472">Membrane</keyword>
<dbReference type="OrthoDB" id="413799at2759"/>
<feature type="transmembrane region" description="Helical" evidence="6">
    <location>
        <begin position="559"/>
        <end position="582"/>
    </location>
</feature>
<proteinExistence type="predicted"/>
<evidence type="ECO:0000256" key="4">
    <source>
        <dbReference type="ARBA" id="ARBA00023136"/>
    </source>
</evidence>
<keyword evidence="9" id="KW-1185">Reference proteome</keyword>
<evidence type="ECO:0000256" key="2">
    <source>
        <dbReference type="ARBA" id="ARBA00022692"/>
    </source>
</evidence>
<evidence type="ECO:0000313" key="9">
    <source>
        <dbReference type="Proteomes" id="UP000186817"/>
    </source>
</evidence>
<feature type="coiled-coil region" evidence="5">
    <location>
        <begin position="743"/>
        <end position="804"/>
    </location>
</feature>
<comment type="subcellular location">
    <subcellularLocation>
        <location evidence="1">Membrane</location>
        <topology evidence="1">Multi-pass membrane protein</topology>
    </subcellularLocation>
</comment>
<evidence type="ECO:0000256" key="1">
    <source>
        <dbReference type="ARBA" id="ARBA00004141"/>
    </source>
</evidence>
<feature type="domain" description="Polycystin cation channel PKD1/PKD2" evidence="7">
    <location>
        <begin position="419"/>
        <end position="588"/>
    </location>
</feature>
<accession>A0A1Q9EEG9</accession>
<comment type="caution">
    <text evidence="8">The sequence shown here is derived from an EMBL/GenBank/DDBJ whole genome shotgun (WGS) entry which is preliminary data.</text>
</comment>
<protein>
    <submittedName>
        <fullName evidence="8">Polycystin-2</fullName>
    </submittedName>
</protein>
<keyword evidence="2 6" id="KW-0812">Transmembrane</keyword>
<sequence>MQPSHSAPVPAGRVAKGKEFAVPQKVYLKWLRQQMDVERACLELPFTIALLCIFGAFAIIGLSQDRIYRVQHAIHEDIAANANFAFSRYQGHKNYEDVHGIEDFWSWLRLGYLPLVVQPVWSYSEGRDIAVASVFDLSAGPVSEPNQTWRLNAFGSGSQPLPISGDYLRYNRMVGGLRLRQGVSSGSKASCRFPGAGQRSAWERWYGKSCKPNYQEVIYSPEPADGQTFHDPVRVEWFLPEMDGLDHIYSKVLDMQDGCSQMAAKNRSECLCNSCQSSTPALPWLREDTNRVEVGMVTYNANEGIVTHTGVNFWFTRGGRVLKRIETMSIWVDASRPDVSNLWTMVFGIIWTLLLLHIFCTEVKEIAIILINADTVWYMALLEEYVGFSNTVDWISLIVATVVAVFFVLLSYQSTELQVAMNVVLQSEASADREAYEESVGEFFAQCQAALEQERSSRIMLSIYPFMLMLRLLKSFDAQPRLAIITETLREAGQDMLHFGLAFCGVCICLCLQSVLIFGRDVEDLGNFGRALHFAFRIVFDEFDDKHFHELERVSRPAAYVWFTAFEVLVVIILLNMLLAIIMDNYMMVKKRARLRQSLLHQIHELWRRWRMNRRKERVQLKEIWNAFAEEAVWNRKVMCQSDRLLNSHFLVELIPGLPPSQAERTLHNSWAQHLQETEAPFAVSEAHESLADLESSTRCIRSGLYYAFDVVHYFDSRPVPGTNDLVTDTQEKAIFKLAMNEAIEEEEELAAFTERARREEKDSERTVVAFVEDQTARLSSEAAETLAQALQSLEKRQIHIEQREDAMTDAVRQMHARLLQLRSDAAIATRRLEKALYFREQRNKGSSAWRKRKAPVSVMIASSFGSDQSEFGAPTMELEKLRLSTTT</sequence>
<keyword evidence="5" id="KW-0175">Coiled coil</keyword>
<organism evidence="8 9">
    <name type="scientific">Symbiodinium microadriaticum</name>
    <name type="common">Dinoflagellate</name>
    <name type="synonym">Zooxanthella microadriatica</name>
    <dbReference type="NCBI Taxonomy" id="2951"/>
    <lineage>
        <taxon>Eukaryota</taxon>
        <taxon>Sar</taxon>
        <taxon>Alveolata</taxon>
        <taxon>Dinophyceae</taxon>
        <taxon>Suessiales</taxon>
        <taxon>Symbiodiniaceae</taxon>
        <taxon>Symbiodinium</taxon>
    </lineage>
</organism>
<feature type="transmembrane region" description="Helical" evidence="6">
    <location>
        <begin position="499"/>
        <end position="519"/>
    </location>
</feature>
<evidence type="ECO:0000259" key="7">
    <source>
        <dbReference type="Pfam" id="PF08016"/>
    </source>
</evidence>
<evidence type="ECO:0000256" key="5">
    <source>
        <dbReference type="SAM" id="Coils"/>
    </source>
</evidence>
<evidence type="ECO:0000313" key="8">
    <source>
        <dbReference type="EMBL" id="OLQ05813.1"/>
    </source>
</evidence>
<dbReference type="InterPro" id="IPR013122">
    <property type="entry name" value="PKD1_2_channel"/>
</dbReference>
<dbReference type="Gene3D" id="1.10.287.70">
    <property type="match status" value="1"/>
</dbReference>
<evidence type="ECO:0000256" key="3">
    <source>
        <dbReference type="ARBA" id="ARBA00022989"/>
    </source>
</evidence>
<dbReference type="Pfam" id="PF08016">
    <property type="entry name" value="PKD_channel"/>
    <property type="match status" value="1"/>
</dbReference>
<dbReference type="InterPro" id="IPR051223">
    <property type="entry name" value="Polycystin"/>
</dbReference>
<dbReference type="GO" id="GO:0016020">
    <property type="term" value="C:membrane"/>
    <property type="evidence" value="ECO:0007669"/>
    <property type="project" value="UniProtKB-SubCell"/>
</dbReference>
<dbReference type="AlphaFoldDB" id="A0A1Q9EEG9"/>
<dbReference type="PANTHER" id="PTHR10877">
    <property type="entry name" value="POLYCYSTIN FAMILY MEMBER"/>
    <property type="match status" value="1"/>
</dbReference>
<feature type="transmembrane region" description="Helical" evidence="6">
    <location>
        <begin position="40"/>
        <end position="62"/>
    </location>
</feature>
<feature type="transmembrane region" description="Helical" evidence="6">
    <location>
        <begin position="394"/>
        <end position="412"/>
    </location>
</feature>
<evidence type="ECO:0000256" key="6">
    <source>
        <dbReference type="SAM" id="Phobius"/>
    </source>
</evidence>
<gene>
    <name evidence="8" type="primary">pkd2</name>
    <name evidence="8" type="ORF">AK812_SmicGene10942</name>
</gene>
<feature type="transmembrane region" description="Helical" evidence="6">
    <location>
        <begin position="342"/>
        <end position="359"/>
    </location>
</feature>
<dbReference type="Proteomes" id="UP000186817">
    <property type="component" value="Unassembled WGS sequence"/>
</dbReference>
<name>A0A1Q9EEG9_SYMMI</name>
<reference evidence="8 9" key="1">
    <citation type="submission" date="2016-02" db="EMBL/GenBank/DDBJ databases">
        <title>Genome analysis of coral dinoflagellate symbionts highlights evolutionary adaptations to a symbiotic lifestyle.</title>
        <authorList>
            <person name="Aranda M."/>
            <person name="Li Y."/>
            <person name="Liew Y.J."/>
            <person name="Baumgarten S."/>
            <person name="Simakov O."/>
            <person name="Wilson M."/>
            <person name="Piel J."/>
            <person name="Ashoor H."/>
            <person name="Bougouffa S."/>
            <person name="Bajic V.B."/>
            <person name="Ryu T."/>
            <person name="Ravasi T."/>
            <person name="Bayer T."/>
            <person name="Micklem G."/>
            <person name="Kim H."/>
            <person name="Bhak J."/>
            <person name="Lajeunesse T.C."/>
            <person name="Voolstra C.R."/>
        </authorList>
    </citation>
    <scope>NUCLEOTIDE SEQUENCE [LARGE SCALE GENOMIC DNA]</scope>
    <source>
        <strain evidence="8 9">CCMP2467</strain>
    </source>
</reference>
<keyword evidence="3 6" id="KW-1133">Transmembrane helix</keyword>
<dbReference type="PANTHER" id="PTHR10877:SF183">
    <property type="entry name" value="AT14535P-RELATED"/>
    <property type="match status" value="1"/>
</dbReference>